<evidence type="ECO:0000259" key="1">
    <source>
        <dbReference type="PROSITE" id="PS50053"/>
    </source>
</evidence>
<dbReference type="PROSITE" id="PS50053">
    <property type="entry name" value="UBIQUITIN_2"/>
    <property type="match status" value="2"/>
</dbReference>
<dbReference type="InterPro" id="IPR000626">
    <property type="entry name" value="Ubiquitin-like_dom"/>
</dbReference>
<dbReference type="InterPro" id="IPR029071">
    <property type="entry name" value="Ubiquitin-like_domsf"/>
</dbReference>
<dbReference type="Pfam" id="PF00240">
    <property type="entry name" value="ubiquitin"/>
    <property type="match status" value="1"/>
</dbReference>
<dbReference type="Proteomes" id="UP000266673">
    <property type="component" value="Unassembled WGS sequence"/>
</dbReference>
<feature type="domain" description="Ubiquitin-like" evidence="1">
    <location>
        <begin position="20"/>
        <end position="78"/>
    </location>
</feature>
<feature type="domain" description="Ubiquitin-like" evidence="1">
    <location>
        <begin position="76"/>
        <end position="140"/>
    </location>
</feature>
<dbReference type="EMBL" id="QKWP01000644">
    <property type="protein sequence ID" value="RIB16904.1"/>
    <property type="molecule type" value="Genomic_DNA"/>
</dbReference>
<dbReference type="CDD" id="cd17039">
    <property type="entry name" value="Ubl_ubiquitin_like"/>
    <property type="match status" value="1"/>
</dbReference>
<dbReference type="PANTHER" id="PTHR10666">
    <property type="entry name" value="UBIQUITIN"/>
    <property type="match status" value="1"/>
</dbReference>
<dbReference type="InterPro" id="IPR050158">
    <property type="entry name" value="Ubiquitin_ubiquitin-like"/>
</dbReference>
<accession>A0A397V309</accession>
<gene>
    <name evidence="2" type="ORF">C2G38_2246740</name>
</gene>
<organism evidence="2 3">
    <name type="scientific">Gigaspora rosea</name>
    <dbReference type="NCBI Taxonomy" id="44941"/>
    <lineage>
        <taxon>Eukaryota</taxon>
        <taxon>Fungi</taxon>
        <taxon>Fungi incertae sedis</taxon>
        <taxon>Mucoromycota</taxon>
        <taxon>Glomeromycotina</taxon>
        <taxon>Glomeromycetes</taxon>
        <taxon>Diversisporales</taxon>
        <taxon>Gigasporaceae</taxon>
        <taxon>Gigaspora</taxon>
    </lineage>
</organism>
<dbReference type="AlphaFoldDB" id="A0A397V309"/>
<keyword evidence="3" id="KW-1185">Reference proteome</keyword>
<comment type="caution">
    <text evidence="2">The sequence shown here is derived from an EMBL/GenBank/DDBJ whole genome shotgun (WGS) entry which is preliminary data.</text>
</comment>
<name>A0A397V309_9GLOM</name>
<dbReference type="SUPFAM" id="SSF54236">
    <property type="entry name" value="Ubiquitin-like"/>
    <property type="match status" value="3"/>
</dbReference>
<dbReference type="Gene3D" id="3.10.20.90">
    <property type="entry name" value="Phosphatidylinositol 3-kinase Catalytic Subunit, Chain A, domain 1"/>
    <property type="match status" value="3"/>
</dbReference>
<sequence length="183" mass="20364">MSQNQPISSSILPPRTNNSMKIFVKTPTDQTLELNVLPSNTVKELKQKIQDRDKCSFYGISFNGKILDDRSRLSDIGILFKTPTGETLELDGLPSDTILNLKQKIKARNSSSFSSIRFEGIELNNSSRLSDAGIKNGCTFCCFISISVKSAFSEDHRKLSDYSIQHGSTIHLSLRLQGYIEGV</sequence>
<proteinExistence type="predicted"/>
<dbReference type="STRING" id="44941.A0A397V309"/>
<evidence type="ECO:0000313" key="3">
    <source>
        <dbReference type="Proteomes" id="UP000266673"/>
    </source>
</evidence>
<dbReference type="SMART" id="SM00213">
    <property type="entry name" value="UBQ"/>
    <property type="match status" value="2"/>
</dbReference>
<reference evidence="2 3" key="1">
    <citation type="submission" date="2018-06" db="EMBL/GenBank/DDBJ databases">
        <title>Comparative genomics reveals the genomic features of Rhizophagus irregularis, R. cerebriforme, R. diaphanum and Gigaspora rosea, and their symbiotic lifestyle signature.</title>
        <authorList>
            <person name="Morin E."/>
            <person name="San Clemente H."/>
            <person name="Chen E.C.H."/>
            <person name="De La Providencia I."/>
            <person name="Hainaut M."/>
            <person name="Kuo A."/>
            <person name="Kohler A."/>
            <person name="Murat C."/>
            <person name="Tang N."/>
            <person name="Roy S."/>
            <person name="Loubradou J."/>
            <person name="Henrissat B."/>
            <person name="Grigoriev I.V."/>
            <person name="Corradi N."/>
            <person name="Roux C."/>
            <person name="Martin F.M."/>
        </authorList>
    </citation>
    <scope>NUCLEOTIDE SEQUENCE [LARGE SCALE GENOMIC DNA]</scope>
    <source>
        <strain evidence="2 3">DAOM 194757</strain>
    </source>
</reference>
<dbReference type="OrthoDB" id="428577at2759"/>
<protein>
    <recommendedName>
        <fullName evidence="1">Ubiquitin-like domain-containing protein</fullName>
    </recommendedName>
</protein>
<evidence type="ECO:0000313" key="2">
    <source>
        <dbReference type="EMBL" id="RIB16904.1"/>
    </source>
</evidence>